<evidence type="ECO:0000313" key="3">
    <source>
        <dbReference type="Proteomes" id="UP000622797"/>
    </source>
</evidence>
<sequence>MPLSSFSQLADFVYPQQVIPPEECEPGQTQDPIVCGEDLASLTWEEYVRTTRPAADQSPPGPLLTQGVDAPDIEPQLIQKQFASPESPRDDQNYTPRTPSDAISVPHEDKSESPNMNAIDPRLFGGNYDPRCFVKRSPS</sequence>
<accession>A0A8H4TD31</accession>
<protein>
    <submittedName>
        <fullName evidence="2">Uncharacterized protein</fullName>
    </submittedName>
</protein>
<gene>
    <name evidence="2" type="ORF">FSARC_11784</name>
</gene>
<dbReference type="Proteomes" id="UP000622797">
    <property type="component" value="Unassembled WGS sequence"/>
</dbReference>
<comment type="caution">
    <text evidence="2">The sequence shown here is derived from an EMBL/GenBank/DDBJ whole genome shotgun (WGS) entry which is preliminary data.</text>
</comment>
<dbReference type="OrthoDB" id="4736382at2759"/>
<dbReference type="AlphaFoldDB" id="A0A8H4TD31"/>
<name>A0A8H4TD31_9HYPO</name>
<feature type="region of interest" description="Disordered" evidence="1">
    <location>
        <begin position="48"/>
        <end position="139"/>
    </location>
</feature>
<reference evidence="2" key="1">
    <citation type="journal article" date="2020" name="BMC Genomics">
        <title>Correction to: Identification and distribution of gene clusters required for synthesis of sphingolipid metabolism inhibitors in diverse species of the filamentous fungus Fusarium.</title>
        <authorList>
            <person name="Kim H.S."/>
            <person name="Lohmar J.M."/>
            <person name="Busman M."/>
            <person name="Brown D.W."/>
            <person name="Naumann T.A."/>
            <person name="Divon H.H."/>
            <person name="Lysoe E."/>
            <person name="Uhlig S."/>
            <person name="Proctor R.H."/>
        </authorList>
    </citation>
    <scope>NUCLEOTIDE SEQUENCE</scope>
    <source>
        <strain evidence="2">NRRL 20472</strain>
    </source>
</reference>
<dbReference type="EMBL" id="JABEXW010000770">
    <property type="protein sequence ID" value="KAF4955723.1"/>
    <property type="molecule type" value="Genomic_DNA"/>
</dbReference>
<evidence type="ECO:0000313" key="2">
    <source>
        <dbReference type="EMBL" id="KAF4955723.1"/>
    </source>
</evidence>
<reference evidence="2" key="2">
    <citation type="submission" date="2020-05" db="EMBL/GenBank/DDBJ databases">
        <authorList>
            <person name="Kim H.-S."/>
            <person name="Proctor R.H."/>
            <person name="Brown D.W."/>
        </authorList>
    </citation>
    <scope>NUCLEOTIDE SEQUENCE</scope>
    <source>
        <strain evidence="2">NRRL 20472</strain>
    </source>
</reference>
<organism evidence="2 3">
    <name type="scientific">Fusarium sarcochroum</name>
    <dbReference type="NCBI Taxonomy" id="1208366"/>
    <lineage>
        <taxon>Eukaryota</taxon>
        <taxon>Fungi</taxon>
        <taxon>Dikarya</taxon>
        <taxon>Ascomycota</taxon>
        <taxon>Pezizomycotina</taxon>
        <taxon>Sordariomycetes</taxon>
        <taxon>Hypocreomycetidae</taxon>
        <taxon>Hypocreales</taxon>
        <taxon>Nectriaceae</taxon>
        <taxon>Fusarium</taxon>
        <taxon>Fusarium lateritium species complex</taxon>
    </lineage>
</organism>
<proteinExistence type="predicted"/>
<keyword evidence="3" id="KW-1185">Reference proteome</keyword>
<evidence type="ECO:0000256" key="1">
    <source>
        <dbReference type="SAM" id="MobiDB-lite"/>
    </source>
</evidence>